<comment type="caution">
    <text evidence="2">The sequence shown here is derived from an EMBL/GenBank/DDBJ whole genome shotgun (WGS) entry which is preliminary data.</text>
</comment>
<dbReference type="InterPro" id="IPR056924">
    <property type="entry name" value="SH3_Tf2-1"/>
</dbReference>
<dbReference type="PANTHER" id="PTHR46148">
    <property type="entry name" value="CHROMO DOMAIN-CONTAINING PROTEIN"/>
    <property type="match status" value="1"/>
</dbReference>
<feature type="non-terminal residue" evidence="2">
    <location>
        <position position="1"/>
    </location>
</feature>
<feature type="domain" description="Tf2-1-like SH3-like" evidence="1">
    <location>
        <begin position="6"/>
        <end position="52"/>
    </location>
</feature>
<dbReference type="EMBL" id="JXTB01000306">
    <property type="protein sequence ID" value="PON46744.1"/>
    <property type="molecule type" value="Genomic_DNA"/>
</dbReference>
<evidence type="ECO:0000313" key="2">
    <source>
        <dbReference type="EMBL" id="PON46744.1"/>
    </source>
</evidence>
<evidence type="ECO:0000313" key="3">
    <source>
        <dbReference type="Proteomes" id="UP000237105"/>
    </source>
</evidence>
<dbReference type="OrthoDB" id="1738613at2759"/>
<reference evidence="3" key="1">
    <citation type="submission" date="2016-06" db="EMBL/GenBank/DDBJ databases">
        <title>Parallel loss of symbiosis genes in relatives of nitrogen-fixing non-legume Parasponia.</title>
        <authorList>
            <person name="Van Velzen R."/>
            <person name="Holmer R."/>
            <person name="Bu F."/>
            <person name="Rutten L."/>
            <person name="Van Zeijl A."/>
            <person name="Liu W."/>
            <person name="Santuari L."/>
            <person name="Cao Q."/>
            <person name="Sharma T."/>
            <person name="Shen D."/>
            <person name="Roswanjaya Y."/>
            <person name="Wardhani T."/>
            <person name="Kalhor M.S."/>
            <person name="Jansen J."/>
            <person name="Van den Hoogen J."/>
            <person name="Gungor B."/>
            <person name="Hartog M."/>
            <person name="Hontelez J."/>
            <person name="Verver J."/>
            <person name="Yang W.-C."/>
            <person name="Schijlen E."/>
            <person name="Repin R."/>
            <person name="Schilthuizen M."/>
            <person name="Schranz E."/>
            <person name="Heidstra R."/>
            <person name="Miyata K."/>
            <person name="Fedorova E."/>
            <person name="Kohlen W."/>
            <person name="Bisseling T."/>
            <person name="Smit S."/>
            <person name="Geurts R."/>
        </authorList>
    </citation>
    <scope>NUCLEOTIDE SEQUENCE [LARGE SCALE GENOMIC DNA]</scope>
    <source>
        <strain evidence="3">cv. WU1-14</strain>
    </source>
</reference>
<dbReference type="PANTHER" id="PTHR46148:SF60">
    <property type="entry name" value="CHROMO DOMAIN-CONTAINING PROTEIN"/>
    <property type="match status" value="1"/>
</dbReference>
<accession>A0A2P5BD78</accession>
<keyword evidence="3" id="KW-1185">Reference proteome</keyword>
<sequence>RGVTRFGVKGKLALRYIGLFEITERIRPVVYRLNLHAQLGHVHNVFHVSILKYTPDPSHVDQYVHVPIQEDVSYEEQHVRLLARELKVLRNKEIPLVKVLWEHHKEDEATWELETEMYEKYPHLFNYQLEVVL</sequence>
<gene>
    <name evidence="2" type="ORF">PanWU01x14_249370</name>
</gene>
<evidence type="ECO:0000259" key="1">
    <source>
        <dbReference type="Pfam" id="PF24626"/>
    </source>
</evidence>
<organism evidence="2 3">
    <name type="scientific">Parasponia andersonii</name>
    <name type="common">Sponia andersonii</name>
    <dbReference type="NCBI Taxonomy" id="3476"/>
    <lineage>
        <taxon>Eukaryota</taxon>
        <taxon>Viridiplantae</taxon>
        <taxon>Streptophyta</taxon>
        <taxon>Embryophyta</taxon>
        <taxon>Tracheophyta</taxon>
        <taxon>Spermatophyta</taxon>
        <taxon>Magnoliopsida</taxon>
        <taxon>eudicotyledons</taxon>
        <taxon>Gunneridae</taxon>
        <taxon>Pentapetalae</taxon>
        <taxon>rosids</taxon>
        <taxon>fabids</taxon>
        <taxon>Rosales</taxon>
        <taxon>Cannabaceae</taxon>
        <taxon>Parasponia</taxon>
    </lineage>
</organism>
<dbReference type="Proteomes" id="UP000237105">
    <property type="component" value="Unassembled WGS sequence"/>
</dbReference>
<name>A0A2P5BD78_PARAD</name>
<proteinExistence type="predicted"/>
<protein>
    <submittedName>
        <fullName evidence="2">Chromo domain containing protein</fullName>
    </submittedName>
</protein>
<dbReference type="AlphaFoldDB" id="A0A2P5BD78"/>
<dbReference type="Pfam" id="PF24626">
    <property type="entry name" value="SH3_Tf2-1"/>
    <property type="match status" value="1"/>
</dbReference>